<dbReference type="NCBIfam" id="TIGR01563">
    <property type="entry name" value="gp16_SPP1"/>
    <property type="match status" value="1"/>
</dbReference>
<dbReference type="InterPro" id="IPR008767">
    <property type="entry name" value="Phage_SPP1_head-tail_adaptor"/>
</dbReference>
<dbReference type="AlphaFoldDB" id="A0A1E7G3E3"/>
<organism evidence="1">
    <name type="scientific">Lactococcus cremoris subsp. cremoris IBB477</name>
    <dbReference type="NCBI Taxonomy" id="1449093"/>
    <lineage>
        <taxon>Bacteria</taxon>
        <taxon>Bacillati</taxon>
        <taxon>Bacillota</taxon>
        <taxon>Bacilli</taxon>
        <taxon>Lactobacillales</taxon>
        <taxon>Streptococcaceae</taxon>
        <taxon>Lactococcus</taxon>
        <taxon>Lactococcus cremoris subsp. cremoris</taxon>
    </lineage>
</organism>
<name>A0A1E7G3E3_LACLC</name>
<evidence type="ECO:0000313" key="1">
    <source>
        <dbReference type="EMBL" id="OEU39480.1"/>
    </source>
</evidence>
<evidence type="ECO:0008006" key="2">
    <source>
        <dbReference type="Google" id="ProtNLM"/>
    </source>
</evidence>
<reference evidence="1" key="1">
    <citation type="journal article" date="2016" name="Appl. Microbiol. Biotechnol.">
        <title>Adhesion of the genome-sequenced Lactococcus lactis subsp. cremoris IBB477 strain is mediated by specific molecular determinants.</title>
        <authorList>
            <person name="Radziwill-Bienkowska J.M."/>
            <person name="Le D.T."/>
            <person name="Szczesny P."/>
            <person name="Duviau M.P."/>
            <person name="Aleksandrzak-Piekarczyk T."/>
            <person name="Loubiere P."/>
            <person name="Mercier-Bonin M."/>
            <person name="Bardowski J.K."/>
            <person name="Kowalczyk M."/>
        </authorList>
    </citation>
    <scope>NUCLEOTIDE SEQUENCE [LARGE SCALE GENOMIC DNA]</scope>
    <source>
        <strain evidence="1">IBB477</strain>
    </source>
</reference>
<proteinExistence type="predicted"/>
<sequence>MMWDEEITLLTPDGYDEDSLGQQIPKTKKNIVLGYEKPMNRAEFYQAGQSGIEVTHTLVIHPFEYNNEQTLLYQGLLLTVVRHYKTSNEELELVCRLKVGDSNGQ</sequence>
<dbReference type="Proteomes" id="UP000176236">
    <property type="component" value="Chromosome"/>
</dbReference>
<dbReference type="EMBL" id="JMMZ01000023">
    <property type="protein sequence ID" value="OEU39480.1"/>
    <property type="molecule type" value="Genomic_DNA"/>
</dbReference>
<protein>
    <recommendedName>
        <fullName evidence="2">Phage head closure protein</fullName>
    </recommendedName>
</protein>
<comment type="caution">
    <text evidence="1">The sequence shown here is derived from an EMBL/GenBank/DDBJ whole genome shotgun (WGS) entry which is preliminary data.</text>
</comment>
<gene>
    <name evidence="1" type="ORF">AJ89_08310</name>
</gene>
<accession>A0A1E7G3E3</accession>